<proteinExistence type="predicted"/>
<evidence type="ECO:0000313" key="4">
    <source>
        <dbReference type="Proteomes" id="UP000065220"/>
    </source>
</evidence>
<feature type="active site" description="Proton donor/acceptor" evidence="1">
    <location>
        <position position="82"/>
    </location>
</feature>
<dbReference type="SMART" id="SM00855">
    <property type="entry name" value="PGAM"/>
    <property type="match status" value="1"/>
</dbReference>
<sequence>MTTLVLWRHGQTDYNLAGRVQGRVDIPLNDTGRAQAAAAAPGLAALGPSRVVSSPLERAHGTARELGALTGLSVTIDDGLLERSFGVWEGLDRAAMEKGWPEEFALWRAGGDPAGVGVETRAHAAERVGGTLARIADDAPEDATVVVAAHGAAITLGTTHLLGLDPAGWFGLRGLDNCHHATLRRTDRAPGWVLVEWNAGGGDTEPGTPAGFVS</sequence>
<name>A0A0X8JGI7_ACTRD</name>
<dbReference type="PROSITE" id="PS00175">
    <property type="entry name" value="PG_MUTASE"/>
    <property type="match status" value="1"/>
</dbReference>
<dbReference type="InterPro" id="IPR001345">
    <property type="entry name" value="PG/BPGM_mutase_AS"/>
</dbReference>
<evidence type="ECO:0000256" key="2">
    <source>
        <dbReference type="PIRSR" id="PIRSR613078-2"/>
    </source>
</evidence>
<dbReference type="Proteomes" id="UP000065220">
    <property type="component" value="Chromosome"/>
</dbReference>
<dbReference type="PANTHER" id="PTHR48100:SF62">
    <property type="entry name" value="GLUCOSYL-3-PHOSPHOGLYCERATE PHOSPHATASE"/>
    <property type="match status" value="1"/>
</dbReference>
<feature type="binding site" evidence="2">
    <location>
        <begin position="8"/>
        <end position="15"/>
    </location>
    <ligand>
        <name>substrate</name>
    </ligand>
</feature>
<dbReference type="STRING" id="111015.AXF14_12260"/>
<dbReference type="PANTHER" id="PTHR48100">
    <property type="entry name" value="BROAD-SPECIFICITY PHOSPHATASE YOR283W-RELATED"/>
    <property type="match status" value="1"/>
</dbReference>
<dbReference type="Pfam" id="PF00300">
    <property type="entry name" value="His_Phos_1"/>
    <property type="match status" value="1"/>
</dbReference>
<dbReference type="AlphaFoldDB" id="A0A0X8JGI7"/>
<dbReference type="InterPro" id="IPR050275">
    <property type="entry name" value="PGM_Phosphatase"/>
</dbReference>
<dbReference type="SUPFAM" id="SSF53254">
    <property type="entry name" value="Phosphoglycerate mutase-like"/>
    <property type="match status" value="1"/>
</dbReference>
<evidence type="ECO:0000313" key="3">
    <source>
        <dbReference type="EMBL" id="AMD88211.1"/>
    </source>
</evidence>
<dbReference type="Gene3D" id="3.40.50.1240">
    <property type="entry name" value="Phosphoglycerate mutase-like"/>
    <property type="match status" value="1"/>
</dbReference>
<reference evidence="4" key="1">
    <citation type="submission" date="2016-02" db="EMBL/GenBank/DDBJ databases">
        <authorList>
            <person name="Holder M.E."/>
            <person name="Ajami N.J."/>
            <person name="Petrosino J.F."/>
        </authorList>
    </citation>
    <scope>NUCLEOTIDE SEQUENCE [LARGE SCALE GENOMIC DNA]</scope>
    <source>
        <strain evidence="4">CCUG 36733</strain>
    </source>
</reference>
<gene>
    <name evidence="3" type="ORF">AXF14_12260</name>
</gene>
<accession>A0A0X8JGI7</accession>
<dbReference type="OrthoDB" id="4697614at2"/>
<dbReference type="GO" id="GO:0005737">
    <property type="term" value="C:cytoplasm"/>
    <property type="evidence" value="ECO:0007669"/>
    <property type="project" value="TreeGrafter"/>
</dbReference>
<dbReference type="CDD" id="cd07067">
    <property type="entry name" value="HP_PGM_like"/>
    <property type="match status" value="1"/>
</dbReference>
<keyword evidence="4" id="KW-1185">Reference proteome</keyword>
<feature type="active site" description="Tele-phosphohistidine intermediate" evidence="1">
    <location>
        <position position="9"/>
    </location>
</feature>
<dbReference type="KEGG" id="ard:AXF14_12260"/>
<dbReference type="InterPro" id="IPR013078">
    <property type="entry name" value="His_Pase_superF_clade-1"/>
</dbReference>
<organism evidence="3 4">
    <name type="scientific">Actinomyces radicidentis</name>
    <dbReference type="NCBI Taxonomy" id="111015"/>
    <lineage>
        <taxon>Bacteria</taxon>
        <taxon>Bacillati</taxon>
        <taxon>Actinomycetota</taxon>
        <taxon>Actinomycetes</taxon>
        <taxon>Actinomycetales</taxon>
        <taxon>Actinomycetaceae</taxon>
        <taxon>Actinomyces</taxon>
    </lineage>
</organism>
<dbReference type="InterPro" id="IPR029033">
    <property type="entry name" value="His_PPase_superfam"/>
</dbReference>
<dbReference type="EMBL" id="CP014228">
    <property type="protein sequence ID" value="AMD88211.1"/>
    <property type="molecule type" value="Genomic_DNA"/>
</dbReference>
<evidence type="ECO:0000256" key="1">
    <source>
        <dbReference type="PIRSR" id="PIRSR613078-1"/>
    </source>
</evidence>
<feature type="binding site" evidence="2">
    <location>
        <position position="58"/>
    </location>
    <ligand>
        <name>substrate</name>
    </ligand>
</feature>
<protein>
    <submittedName>
        <fullName evidence="3">Phosphoglycerate mutase</fullName>
    </submittedName>
</protein>
<dbReference type="RefSeq" id="WP_067943608.1">
    <property type="nucleotide sequence ID" value="NZ_CP014228.1"/>
</dbReference>
<dbReference type="GO" id="GO:0016791">
    <property type="term" value="F:phosphatase activity"/>
    <property type="evidence" value="ECO:0007669"/>
    <property type="project" value="TreeGrafter"/>
</dbReference>